<feature type="transmembrane region" description="Helical" evidence="9">
    <location>
        <begin position="6"/>
        <end position="28"/>
    </location>
</feature>
<evidence type="ECO:0000256" key="2">
    <source>
        <dbReference type="ARBA" id="ARBA00022475"/>
    </source>
</evidence>
<keyword evidence="2" id="KW-1003">Cell membrane</keyword>
<dbReference type="AlphaFoldDB" id="A0A1J7C186"/>
<comment type="subcellular location">
    <subcellularLocation>
        <location evidence="1">Cell membrane</location>
        <topology evidence="1">Multi-pass membrane protein</topology>
    </subcellularLocation>
</comment>
<dbReference type="SUPFAM" id="SSF54631">
    <property type="entry name" value="CBS-domain pair"/>
    <property type="match status" value="1"/>
</dbReference>
<dbReference type="GO" id="GO:0005886">
    <property type="term" value="C:plasma membrane"/>
    <property type="evidence" value="ECO:0007669"/>
    <property type="project" value="UniProtKB-SubCell"/>
</dbReference>
<keyword evidence="6 8" id="KW-0472">Membrane</keyword>
<evidence type="ECO:0000313" key="13">
    <source>
        <dbReference type="Proteomes" id="UP000243342"/>
    </source>
</evidence>
<dbReference type="PROSITE" id="PS51371">
    <property type="entry name" value="CBS"/>
    <property type="match status" value="1"/>
</dbReference>
<evidence type="ECO:0000256" key="7">
    <source>
        <dbReference type="PROSITE-ProRule" id="PRU00703"/>
    </source>
</evidence>
<evidence type="ECO:0000256" key="1">
    <source>
        <dbReference type="ARBA" id="ARBA00004651"/>
    </source>
</evidence>
<keyword evidence="4" id="KW-0677">Repeat</keyword>
<keyword evidence="7" id="KW-0129">CBS domain</keyword>
<dbReference type="Gene3D" id="3.10.580.10">
    <property type="entry name" value="CBS-domain"/>
    <property type="match status" value="1"/>
</dbReference>
<feature type="domain" description="CBS" evidence="10">
    <location>
        <begin position="285"/>
        <end position="337"/>
    </location>
</feature>
<dbReference type="Pfam" id="PF01595">
    <property type="entry name" value="CNNM"/>
    <property type="match status" value="1"/>
</dbReference>
<keyword evidence="3 8" id="KW-0812">Transmembrane</keyword>
<dbReference type="Proteomes" id="UP000243342">
    <property type="component" value="Unassembled WGS sequence"/>
</dbReference>
<dbReference type="InterPro" id="IPR000644">
    <property type="entry name" value="CBS_dom"/>
</dbReference>
<dbReference type="InterPro" id="IPR002550">
    <property type="entry name" value="CNNM"/>
</dbReference>
<dbReference type="EMBL" id="MLCF01000162">
    <property type="protein sequence ID" value="OIV35332.1"/>
    <property type="molecule type" value="Genomic_DNA"/>
</dbReference>
<feature type="transmembrane region" description="Helical" evidence="9">
    <location>
        <begin position="102"/>
        <end position="123"/>
    </location>
</feature>
<evidence type="ECO:0000256" key="5">
    <source>
        <dbReference type="ARBA" id="ARBA00022989"/>
    </source>
</evidence>
<sequence>MNDIAALLIGIALLLVNGFFVAAEFAVLSARRYRLEEDAEDAGPMVRWAARLAVRNSRQLSLMLAGAQLGITICTLGLLQVVEPALAHLVKPVLGAVGLPGWAQYGVSFVVALAVVTFLHMVVGEMAPKSWALTHPERAALSIAAPFRVFTLVTRPVLAALNGFTVWVLHRLGINARDELSTTRTPGQLAMLVGESGRMGMLDPGEHQLLTRALRVQEMPVRGVMVDLDRAASVPAHAGPERIVAAARTTGFLRLPVRGEDGEVLGVLHVRDVLGAADEVTAAEVAREVPRMPGSVLVPDAVERLQKARSHIGLVTDDGGAVVGMVSQTDLVGQLLG</sequence>
<feature type="transmembrane region" description="Helical" evidence="9">
    <location>
        <begin position="60"/>
        <end position="82"/>
    </location>
</feature>
<comment type="caution">
    <text evidence="12">The sequence shown here is derived from an EMBL/GenBank/DDBJ whole genome shotgun (WGS) entry which is preliminary data.</text>
</comment>
<organism evidence="12 13">
    <name type="scientific">Mangrovactinospora gilvigrisea</name>
    <dbReference type="NCBI Taxonomy" id="1428644"/>
    <lineage>
        <taxon>Bacteria</taxon>
        <taxon>Bacillati</taxon>
        <taxon>Actinomycetota</taxon>
        <taxon>Actinomycetes</taxon>
        <taxon>Kitasatosporales</taxon>
        <taxon>Streptomycetaceae</taxon>
        <taxon>Mangrovactinospora</taxon>
    </lineage>
</organism>
<dbReference type="RefSeq" id="WP_071658689.1">
    <property type="nucleotide sequence ID" value="NZ_MLCF01000162.1"/>
</dbReference>
<reference evidence="12 13" key="1">
    <citation type="submission" date="2016-10" db="EMBL/GenBank/DDBJ databases">
        <title>Genome sequence of Streptomyces gilvigriseus MUSC 26.</title>
        <authorList>
            <person name="Lee L.-H."/>
            <person name="Ser H.-L."/>
        </authorList>
    </citation>
    <scope>NUCLEOTIDE SEQUENCE [LARGE SCALE GENOMIC DNA]</scope>
    <source>
        <strain evidence="12 13">MUSC 26</strain>
    </source>
</reference>
<evidence type="ECO:0000256" key="3">
    <source>
        <dbReference type="ARBA" id="ARBA00022692"/>
    </source>
</evidence>
<keyword evidence="5 8" id="KW-1133">Transmembrane helix</keyword>
<dbReference type="SMART" id="SM00116">
    <property type="entry name" value="CBS"/>
    <property type="match status" value="2"/>
</dbReference>
<evidence type="ECO:0008006" key="14">
    <source>
        <dbReference type="Google" id="ProtNLM"/>
    </source>
</evidence>
<evidence type="ECO:0000256" key="4">
    <source>
        <dbReference type="ARBA" id="ARBA00022737"/>
    </source>
</evidence>
<dbReference type="InterPro" id="IPR051676">
    <property type="entry name" value="UPF0053_domain"/>
</dbReference>
<dbReference type="InterPro" id="IPR044751">
    <property type="entry name" value="Ion_transp-like_CBS"/>
</dbReference>
<protein>
    <recommendedName>
        <fullName evidence="14">HlyC/CorC family transporter</fullName>
    </recommendedName>
</protein>
<name>A0A1J7C186_9ACTN</name>
<keyword evidence="13" id="KW-1185">Reference proteome</keyword>
<dbReference type="PANTHER" id="PTHR43099">
    <property type="entry name" value="UPF0053 PROTEIN YRKA"/>
    <property type="match status" value="1"/>
</dbReference>
<evidence type="ECO:0000259" key="10">
    <source>
        <dbReference type="PROSITE" id="PS51371"/>
    </source>
</evidence>
<gene>
    <name evidence="12" type="ORF">BIV57_22035</name>
</gene>
<evidence type="ECO:0000256" key="9">
    <source>
        <dbReference type="SAM" id="Phobius"/>
    </source>
</evidence>
<feature type="domain" description="CNNM transmembrane" evidence="11">
    <location>
        <begin position="1"/>
        <end position="206"/>
    </location>
</feature>
<dbReference type="Pfam" id="PF00571">
    <property type="entry name" value="CBS"/>
    <property type="match status" value="2"/>
</dbReference>
<accession>A0A1J7C186</accession>
<dbReference type="PANTHER" id="PTHR43099:SF5">
    <property type="entry name" value="HLYC_CORC FAMILY TRANSPORTER"/>
    <property type="match status" value="1"/>
</dbReference>
<dbReference type="InterPro" id="IPR046342">
    <property type="entry name" value="CBS_dom_sf"/>
</dbReference>
<dbReference type="PROSITE" id="PS51846">
    <property type="entry name" value="CNNM"/>
    <property type="match status" value="1"/>
</dbReference>
<evidence type="ECO:0000256" key="6">
    <source>
        <dbReference type="ARBA" id="ARBA00023136"/>
    </source>
</evidence>
<evidence type="ECO:0000256" key="8">
    <source>
        <dbReference type="PROSITE-ProRule" id="PRU01193"/>
    </source>
</evidence>
<dbReference type="Gene3D" id="3.90.1280.20">
    <property type="match status" value="1"/>
</dbReference>
<dbReference type="CDD" id="cd04590">
    <property type="entry name" value="CBS_pair_CorC_HlyC_assoc"/>
    <property type="match status" value="1"/>
</dbReference>
<evidence type="ECO:0000259" key="11">
    <source>
        <dbReference type="PROSITE" id="PS51846"/>
    </source>
</evidence>
<dbReference type="STRING" id="1428644.BIV57_22035"/>
<evidence type="ECO:0000313" key="12">
    <source>
        <dbReference type="EMBL" id="OIV35332.1"/>
    </source>
</evidence>
<proteinExistence type="predicted"/>
<dbReference type="OrthoDB" id="110231at2"/>